<organism evidence="2 3">
    <name type="scientific">Ficus carica</name>
    <name type="common">Common fig</name>
    <dbReference type="NCBI Taxonomy" id="3494"/>
    <lineage>
        <taxon>Eukaryota</taxon>
        <taxon>Viridiplantae</taxon>
        <taxon>Streptophyta</taxon>
        <taxon>Embryophyta</taxon>
        <taxon>Tracheophyta</taxon>
        <taxon>Spermatophyta</taxon>
        <taxon>Magnoliopsida</taxon>
        <taxon>eudicotyledons</taxon>
        <taxon>Gunneridae</taxon>
        <taxon>Pentapetalae</taxon>
        <taxon>rosids</taxon>
        <taxon>fabids</taxon>
        <taxon>Rosales</taxon>
        <taxon>Moraceae</taxon>
        <taxon>Ficeae</taxon>
        <taxon>Ficus</taxon>
    </lineage>
</organism>
<evidence type="ECO:0000256" key="1">
    <source>
        <dbReference type="SAM" id="SignalP"/>
    </source>
</evidence>
<evidence type="ECO:0008006" key="4">
    <source>
        <dbReference type="Google" id="ProtNLM"/>
    </source>
</evidence>
<reference evidence="2" key="1">
    <citation type="submission" date="2023-07" db="EMBL/GenBank/DDBJ databases">
        <title>draft genome sequence of fig (Ficus carica).</title>
        <authorList>
            <person name="Takahashi T."/>
            <person name="Nishimura K."/>
        </authorList>
    </citation>
    <scope>NUCLEOTIDE SEQUENCE</scope>
</reference>
<dbReference type="AlphaFoldDB" id="A0AA88ADG5"/>
<keyword evidence="3" id="KW-1185">Reference proteome</keyword>
<dbReference type="Proteomes" id="UP001187192">
    <property type="component" value="Unassembled WGS sequence"/>
</dbReference>
<proteinExistence type="predicted"/>
<comment type="caution">
    <text evidence="2">The sequence shown here is derived from an EMBL/GenBank/DDBJ whole genome shotgun (WGS) entry which is preliminary data.</text>
</comment>
<sequence length="132" mass="13694">MEKSIKPLLALALLFSAFVASTEGGREVPGKEGADTNGPLHTMTFGALFPWAWWNGVFPWGGGSAQGTGTGNVGGLGGLGAFLSWLAGHPWFAGHPWLGRFAGYGGGTPALWKMTEQDDAKKGDIGTGGKYP</sequence>
<gene>
    <name evidence="2" type="ORF">TIFTF001_019442</name>
</gene>
<evidence type="ECO:0000313" key="3">
    <source>
        <dbReference type="Proteomes" id="UP001187192"/>
    </source>
</evidence>
<evidence type="ECO:0000313" key="2">
    <source>
        <dbReference type="EMBL" id="GMN50285.1"/>
    </source>
</evidence>
<protein>
    <recommendedName>
        <fullName evidence="4">Glycine-rich protein</fullName>
    </recommendedName>
</protein>
<accession>A0AA88ADG5</accession>
<feature type="chain" id="PRO_5041674425" description="Glycine-rich protein" evidence="1">
    <location>
        <begin position="25"/>
        <end position="132"/>
    </location>
</feature>
<dbReference type="EMBL" id="BTGU01000033">
    <property type="protein sequence ID" value="GMN50285.1"/>
    <property type="molecule type" value="Genomic_DNA"/>
</dbReference>
<name>A0AA88ADG5_FICCA</name>
<feature type="signal peptide" evidence="1">
    <location>
        <begin position="1"/>
        <end position="24"/>
    </location>
</feature>
<keyword evidence="1" id="KW-0732">Signal</keyword>